<accession>A0A166ZGD0</accession>
<feature type="domain" description="Acyltransferase 3" evidence="2">
    <location>
        <begin position="138"/>
        <end position="525"/>
    </location>
</feature>
<dbReference type="InterPro" id="IPR002656">
    <property type="entry name" value="Acyl_transf_3_dom"/>
</dbReference>
<protein>
    <submittedName>
        <fullName evidence="3">Hard surface induced protein 3-like protein</fullName>
    </submittedName>
</protein>
<dbReference type="STRING" id="1573173.A0A166ZGD0"/>
<name>A0A166ZGD0_COLIC</name>
<organism evidence="3 4">
    <name type="scientific">Colletotrichum incanum</name>
    <name type="common">Soybean anthracnose fungus</name>
    <dbReference type="NCBI Taxonomy" id="1573173"/>
    <lineage>
        <taxon>Eukaryota</taxon>
        <taxon>Fungi</taxon>
        <taxon>Dikarya</taxon>
        <taxon>Ascomycota</taxon>
        <taxon>Pezizomycotina</taxon>
        <taxon>Sordariomycetes</taxon>
        <taxon>Hypocreomycetidae</taxon>
        <taxon>Glomerellales</taxon>
        <taxon>Glomerellaceae</taxon>
        <taxon>Colletotrichum</taxon>
        <taxon>Colletotrichum spaethianum species complex</taxon>
    </lineage>
</organism>
<feature type="non-terminal residue" evidence="3">
    <location>
        <position position="1"/>
    </location>
</feature>
<dbReference type="EMBL" id="LFIW01002194">
    <property type="protein sequence ID" value="KZL78876.1"/>
    <property type="molecule type" value="Genomic_DNA"/>
</dbReference>
<dbReference type="AlphaFoldDB" id="A0A166ZGD0"/>
<gene>
    <name evidence="3" type="ORF">CI238_07052</name>
</gene>
<evidence type="ECO:0000259" key="2">
    <source>
        <dbReference type="Pfam" id="PF01757"/>
    </source>
</evidence>
<feature type="transmembrane region" description="Helical" evidence="1">
    <location>
        <begin position="481"/>
        <end position="499"/>
    </location>
</feature>
<feature type="transmembrane region" description="Helical" evidence="1">
    <location>
        <begin position="511"/>
        <end position="532"/>
    </location>
</feature>
<evidence type="ECO:0000256" key="1">
    <source>
        <dbReference type="SAM" id="Phobius"/>
    </source>
</evidence>
<dbReference type="GO" id="GO:0016747">
    <property type="term" value="F:acyltransferase activity, transferring groups other than amino-acyl groups"/>
    <property type="evidence" value="ECO:0007669"/>
    <property type="project" value="InterPro"/>
</dbReference>
<sequence length="559" mass="65101">LDLFGHCLVPSRACYLYFFGRESPFIPSFPTNTPRIHCRTMNGHAASKVSLSHEEGMGLLDEKTLSDVESESGRVDLESRFAIPRWSTVARGAVGYFRAIPWRVTVIRGLIFLLPSFVQSRFTRERGRTEKLFPTSHLDGMRGLAALFVFFCHYFYQAFIIAEGWGSSEKNYHVLKMPFLRLFYQGPPAVCLFFVISGYALSMKPIKLARARNFDEFSTTTTSLIFRRFIRLYLPTAISTFGIMMLLQLGVYEWTRDFAIDKTYHKNVMEPHPKPLDTFSEQLTDWMWSMFNFVHVFGWEKFGGSTSYDVHLWTIPVEFRCSMYLFITLIGLARVRTGLRFLFLWGIIVFTYRNNRWELLLFYFGMMLAEYDQIMGNNTLVGGSVLPTNETQPNRNRFKGFCWAMLSILSIYFMCQPDINYEITPGWVWLCSFIPKWWDAEGYRFWQSIGAVIFVLCVSHSPRWKSFFNLAPIQYLGKISYALYLMHGPVMHTIGYMIERRAYAITGIEGWWYNTGFVLGSMGCIPAVIWAADVFWRLFDVPTVRFAKWLETNCSIKQE</sequence>
<dbReference type="InterPro" id="IPR050879">
    <property type="entry name" value="Acyltransferase_3"/>
</dbReference>
<keyword evidence="1" id="KW-1133">Transmembrane helix</keyword>
<dbReference type="Proteomes" id="UP000076584">
    <property type="component" value="Unassembled WGS sequence"/>
</dbReference>
<feature type="transmembrane region" description="Helical" evidence="1">
    <location>
        <begin position="443"/>
        <end position="461"/>
    </location>
</feature>
<feature type="transmembrane region" description="Helical" evidence="1">
    <location>
        <begin position="143"/>
        <end position="162"/>
    </location>
</feature>
<keyword evidence="1" id="KW-0472">Membrane</keyword>
<evidence type="ECO:0000313" key="3">
    <source>
        <dbReference type="EMBL" id="KZL78876.1"/>
    </source>
</evidence>
<keyword evidence="1" id="KW-0812">Transmembrane</keyword>
<feature type="transmembrane region" description="Helical" evidence="1">
    <location>
        <begin position="182"/>
        <end position="202"/>
    </location>
</feature>
<keyword evidence="4" id="KW-1185">Reference proteome</keyword>
<feature type="transmembrane region" description="Helical" evidence="1">
    <location>
        <begin position="232"/>
        <end position="252"/>
    </location>
</feature>
<feature type="transmembrane region" description="Helical" evidence="1">
    <location>
        <begin position="100"/>
        <end position="122"/>
    </location>
</feature>
<evidence type="ECO:0000313" key="4">
    <source>
        <dbReference type="Proteomes" id="UP000076584"/>
    </source>
</evidence>
<dbReference type="PANTHER" id="PTHR23028:SF134">
    <property type="entry name" value="PUTATIVE (AFU_ORTHOLOGUE AFUA_4G08520)-RELATED"/>
    <property type="match status" value="1"/>
</dbReference>
<comment type="caution">
    <text evidence="3">The sequence shown here is derived from an EMBL/GenBank/DDBJ whole genome shotgun (WGS) entry which is preliminary data.</text>
</comment>
<proteinExistence type="predicted"/>
<reference evidence="3 4" key="1">
    <citation type="submission" date="2015-06" db="EMBL/GenBank/DDBJ databases">
        <title>Survival trade-offs in plant roots during colonization by closely related pathogenic and mutualistic fungi.</title>
        <authorList>
            <person name="Hacquard S."/>
            <person name="Kracher B."/>
            <person name="Hiruma K."/>
            <person name="Weinman A."/>
            <person name="Muench P."/>
            <person name="Garrido Oter R."/>
            <person name="Ver Loren van Themaat E."/>
            <person name="Dallerey J.-F."/>
            <person name="Damm U."/>
            <person name="Henrissat B."/>
            <person name="Lespinet O."/>
            <person name="Thon M."/>
            <person name="Kemen E."/>
            <person name="McHardy A.C."/>
            <person name="Schulze-Lefert P."/>
            <person name="O'Connell R.J."/>
        </authorList>
    </citation>
    <scope>NUCLEOTIDE SEQUENCE [LARGE SCALE GENOMIC DNA]</scope>
    <source>
        <strain evidence="3 4">MAFF 238704</strain>
    </source>
</reference>
<dbReference type="PANTHER" id="PTHR23028">
    <property type="entry name" value="ACETYLTRANSFERASE"/>
    <property type="match status" value="1"/>
</dbReference>
<dbReference type="Pfam" id="PF01757">
    <property type="entry name" value="Acyl_transf_3"/>
    <property type="match status" value="1"/>
</dbReference>